<feature type="compositionally biased region" description="Low complexity" evidence="1">
    <location>
        <begin position="14"/>
        <end position="26"/>
    </location>
</feature>
<feature type="region of interest" description="Disordered" evidence="1">
    <location>
        <begin position="1"/>
        <end position="26"/>
    </location>
</feature>
<keyword evidence="3" id="KW-1185">Reference proteome</keyword>
<evidence type="ECO:0000256" key="1">
    <source>
        <dbReference type="SAM" id="MobiDB-lite"/>
    </source>
</evidence>
<evidence type="ECO:0000313" key="3">
    <source>
        <dbReference type="Proteomes" id="UP000603904"/>
    </source>
</evidence>
<dbReference type="Proteomes" id="UP000603904">
    <property type="component" value="Unassembled WGS sequence"/>
</dbReference>
<protein>
    <submittedName>
        <fullName evidence="2">Uncharacterized protein</fullName>
    </submittedName>
</protein>
<name>A0ABQ4G118_9ACTN</name>
<proteinExistence type="predicted"/>
<gene>
    <name evidence="2" type="ORF">Mco01_37660</name>
</gene>
<accession>A0ABQ4G118</accession>
<organism evidence="2 3">
    <name type="scientific">Microbispora corallina</name>
    <dbReference type="NCBI Taxonomy" id="83302"/>
    <lineage>
        <taxon>Bacteria</taxon>
        <taxon>Bacillati</taxon>
        <taxon>Actinomycetota</taxon>
        <taxon>Actinomycetes</taxon>
        <taxon>Streptosporangiales</taxon>
        <taxon>Streptosporangiaceae</taxon>
        <taxon>Microbispora</taxon>
    </lineage>
</organism>
<evidence type="ECO:0000313" key="2">
    <source>
        <dbReference type="EMBL" id="GIH40766.1"/>
    </source>
</evidence>
<comment type="caution">
    <text evidence="2">The sequence shown here is derived from an EMBL/GenBank/DDBJ whole genome shotgun (WGS) entry which is preliminary data.</text>
</comment>
<sequence>MTSSGTQASAGVPAATTRPPAASAAAQATRATSLSCSMEHLFLPAVRPWRAGGNAAGALSVPAPRIGVMSGKGTRNMSWLHATCRVIT</sequence>
<dbReference type="EMBL" id="BOOC01000015">
    <property type="protein sequence ID" value="GIH40766.1"/>
    <property type="molecule type" value="Genomic_DNA"/>
</dbReference>
<reference evidence="2 3" key="1">
    <citation type="submission" date="2021-01" db="EMBL/GenBank/DDBJ databases">
        <title>Whole genome shotgun sequence of Microbispora corallina NBRC 16416.</title>
        <authorList>
            <person name="Komaki H."/>
            <person name="Tamura T."/>
        </authorList>
    </citation>
    <scope>NUCLEOTIDE SEQUENCE [LARGE SCALE GENOMIC DNA]</scope>
    <source>
        <strain evidence="2 3">NBRC 16416</strain>
    </source>
</reference>